<evidence type="ECO:0000256" key="2">
    <source>
        <dbReference type="SAM" id="Phobius"/>
    </source>
</evidence>
<organism evidence="3 4">
    <name type="scientific">Novibacillus thermophilus</name>
    <dbReference type="NCBI Taxonomy" id="1471761"/>
    <lineage>
        <taxon>Bacteria</taxon>
        <taxon>Bacillati</taxon>
        <taxon>Bacillota</taxon>
        <taxon>Bacilli</taxon>
        <taxon>Bacillales</taxon>
        <taxon>Thermoactinomycetaceae</taxon>
        <taxon>Novibacillus</taxon>
    </lineage>
</organism>
<keyword evidence="4" id="KW-1185">Reference proteome</keyword>
<evidence type="ECO:0000313" key="4">
    <source>
        <dbReference type="Proteomes" id="UP000188603"/>
    </source>
</evidence>
<dbReference type="STRING" id="1471761.B0W44_07575"/>
<proteinExistence type="predicted"/>
<keyword evidence="2" id="KW-1133">Transmembrane helix</keyword>
<gene>
    <name evidence="3" type="ORF">B0W44_07575</name>
</gene>
<reference evidence="3 4" key="1">
    <citation type="journal article" date="2015" name="Int. J. Syst. Evol. Microbiol.">
        <title>Novibacillus thermophilus gen. nov., sp. nov., a Gram-staining-negative and moderately thermophilic member of the family Thermoactinomycetaceae.</title>
        <authorList>
            <person name="Yang G."/>
            <person name="Chen J."/>
            <person name="Zhou S."/>
        </authorList>
    </citation>
    <scope>NUCLEOTIDE SEQUENCE [LARGE SCALE GENOMIC DNA]</scope>
    <source>
        <strain evidence="3 4">SG-1</strain>
    </source>
</reference>
<dbReference type="Proteomes" id="UP000188603">
    <property type="component" value="Chromosome"/>
</dbReference>
<keyword evidence="2" id="KW-0812">Transmembrane</keyword>
<evidence type="ECO:0000313" key="3">
    <source>
        <dbReference type="EMBL" id="AQS55666.1"/>
    </source>
</evidence>
<keyword evidence="2" id="KW-0472">Membrane</keyword>
<feature type="region of interest" description="Disordered" evidence="1">
    <location>
        <begin position="52"/>
        <end position="73"/>
    </location>
</feature>
<dbReference type="EMBL" id="CP019699">
    <property type="protein sequence ID" value="AQS55666.1"/>
    <property type="molecule type" value="Genomic_DNA"/>
</dbReference>
<dbReference type="KEGG" id="ntr:B0W44_07575"/>
<protein>
    <submittedName>
        <fullName evidence="3">Uncharacterized protein</fullName>
    </submittedName>
</protein>
<feature type="transmembrane region" description="Helical" evidence="2">
    <location>
        <begin position="20"/>
        <end position="39"/>
    </location>
</feature>
<evidence type="ECO:0000256" key="1">
    <source>
        <dbReference type="SAM" id="MobiDB-lite"/>
    </source>
</evidence>
<name>A0A1U9K6M7_9BACL</name>
<accession>A0A1U9K6M7</accession>
<dbReference type="RefSeq" id="WP_077719534.1">
    <property type="nucleotide sequence ID" value="NZ_CP019699.1"/>
</dbReference>
<sequence>MNKVLAWVRAEDSVSEVTATAMMILGGLLAAIGVVWLVMTYTKPAAHNILGDMSDTSEGLDPDTPPDIIEGWE</sequence>
<dbReference type="AlphaFoldDB" id="A0A1U9K6M7"/>